<name>A0A6A8DD05_9BACI</name>
<organism evidence="2 3">
    <name type="scientific">Aquibacillus halophilus</name>
    <dbReference type="NCBI Taxonomy" id="930132"/>
    <lineage>
        <taxon>Bacteria</taxon>
        <taxon>Bacillati</taxon>
        <taxon>Bacillota</taxon>
        <taxon>Bacilli</taxon>
        <taxon>Bacillales</taxon>
        <taxon>Bacillaceae</taxon>
        <taxon>Aquibacillus</taxon>
    </lineage>
</organism>
<dbReference type="Proteomes" id="UP000799092">
    <property type="component" value="Unassembled WGS sequence"/>
</dbReference>
<evidence type="ECO:0000313" key="3">
    <source>
        <dbReference type="Proteomes" id="UP000799092"/>
    </source>
</evidence>
<sequence length="117" mass="13885">MIYIIVTIITIALLLFILSFFMNDRFKQIENQIEQFSISTMQESYQMKKKLKILEEELLTTNLGEVETFEKHNNQTPLLRKINHLHNKGLDVQMIAKETNLSEYDVQSIIKQFSFEK</sequence>
<proteinExistence type="predicted"/>
<protein>
    <recommendedName>
        <fullName evidence="4">Resolvase HTH domain-containing protein</fullName>
    </recommendedName>
</protein>
<evidence type="ECO:0008006" key="4">
    <source>
        <dbReference type="Google" id="ProtNLM"/>
    </source>
</evidence>
<keyword evidence="1" id="KW-0472">Membrane</keyword>
<reference evidence="2" key="1">
    <citation type="submission" date="2019-11" db="EMBL/GenBank/DDBJ databases">
        <authorList>
            <person name="Li J."/>
        </authorList>
    </citation>
    <scope>NUCLEOTIDE SEQUENCE</scope>
    <source>
        <strain evidence="2">B6B</strain>
    </source>
</reference>
<dbReference type="EMBL" id="WJNG01000007">
    <property type="protein sequence ID" value="MRH43120.1"/>
    <property type="molecule type" value="Genomic_DNA"/>
</dbReference>
<evidence type="ECO:0000313" key="2">
    <source>
        <dbReference type="EMBL" id="MRH43120.1"/>
    </source>
</evidence>
<accession>A0A6A8DD05</accession>
<keyword evidence="3" id="KW-1185">Reference proteome</keyword>
<gene>
    <name evidence="2" type="ORF">GH741_10555</name>
</gene>
<comment type="caution">
    <text evidence="2">The sequence shown here is derived from an EMBL/GenBank/DDBJ whole genome shotgun (WGS) entry which is preliminary data.</text>
</comment>
<dbReference type="AlphaFoldDB" id="A0A6A8DD05"/>
<evidence type="ECO:0000256" key="1">
    <source>
        <dbReference type="SAM" id="Phobius"/>
    </source>
</evidence>
<keyword evidence="1" id="KW-1133">Transmembrane helix</keyword>
<keyword evidence="1" id="KW-0812">Transmembrane</keyword>
<feature type="transmembrane region" description="Helical" evidence="1">
    <location>
        <begin position="6"/>
        <end position="23"/>
    </location>
</feature>
<dbReference type="RefSeq" id="WP_240795461.1">
    <property type="nucleotide sequence ID" value="NZ_WJNG01000007.1"/>
</dbReference>